<accession>A0ACC4B9Z4</accession>
<name>A0ACC4B9Z4_POPAL</name>
<proteinExistence type="predicted"/>
<comment type="caution">
    <text evidence="1">The sequence shown here is derived from an EMBL/GenBank/DDBJ whole genome shotgun (WGS) entry which is preliminary data.</text>
</comment>
<dbReference type="EMBL" id="RCHU02000012">
    <property type="protein sequence ID" value="KAL3575413.1"/>
    <property type="molecule type" value="Genomic_DNA"/>
</dbReference>
<keyword evidence="2" id="KW-1185">Reference proteome</keyword>
<evidence type="ECO:0000313" key="1">
    <source>
        <dbReference type="EMBL" id="KAL3575413.1"/>
    </source>
</evidence>
<dbReference type="Proteomes" id="UP000309997">
    <property type="component" value="Unassembled WGS sequence"/>
</dbReference>
<organism evidence="1 2">
    <name type="scientific">Populus alba</name>
    <name type="common">White poplar</name>
    <dbReference type="NCBI Taxonomy" id="43335"/>
    <lineage>
        <taxon>Eukaryota</taxon>
        <taxon>Viridiplantae</taxon>
        <taxon>Streptophyta</taxon>
        <taxon>Embryophyta</taxon>
        <taxon>Tracheophyta</taxon>
        <taxon>Spermatophyta</taxon>
        <taxon>Magnoliopsida</taxon>
        <taxon>eudicotyledons</taxon>
        <taxon>Gunneridae</taxon>
        <taxon>Pentapetalae</taxon>
        <taxon>rosids</taxon>
        <taxon>fabids</taxon>
        <taxon>Malpighiales</taxon>
        <taxon>Salicaceae</taxon>
        <taxon>Saliceae</taxon>
        <taxon>Populus</taxon>
    </lineage>
</organism>
<reference evidence="1 2" key="1">
    <citation type="journal article" date="2024" name="Plant Biotechnol. J.">
        <title>Genome and CRISPR/Cas9 system of a widespread forest tree (Populus alba) in the world.</title>
        <authorList>
            <person name="Liu Y.J."/>
            <person name="Jiang P.F."/>
            <person name="Han X.M."/>
            <person name="Li X.Y."/>
            <person name="Wang H.M."/>
            <person name="Wang Y.J."/>
            <person name="Wang X.X."/>
            <person name="Zeng Q.Y."/>
        </authorList>
    </citation>
    <scope>NUCLEOTIDE SEQUENCE [LARGE SCALE GENOMIC DNA]</scope>
    <source>
        <strain evidence="2">cv. PAL-ZL1</strain>
    </source>
</reference>
<gene>
    <name evidence="1" type="ORF">D5086_023514</name>
</gene>
<protein>
    <submittedName>
        <fullName evidence="1">Uncharacterized protein</fullName>
    </submittedName>
</protein>
<evidence type="ECO:0000313" key="2">
    <source>
        <dbReference type="Proteomes" id="UP000309997"/>
    </source>
</evidence>
<sequence>MTSKMEACPMCTQNCLMTHGNRTSSRTLVTSFFKVLIGNQFLTVLYFPPKFAPTVSSLNGQETFLEDSSGQRWKVKVSILNDSFVLQEGWSAFASDHGLELGDFIIFNYIMGSHFEVHIYDKSACERLDFSERRNQKERTGNDTQNFNTEYGQCLAKDKGSKNVHGSSTPNLAGEEICRGQSKLTNDVLKAKMVAKNTSTNKKETRAENIVSKAECVEESSDMINRELGKKHEDYRETLVDLSKWGLSKANLGNEGIQKTRAGAVSEFCPVEATSQDVAIENVPVDPNFMYWEAVQRLFFLLPQFLELVSASSAPSAFCSASNITI</sequence>